<evidence type="ECO:0000256" key="6">
    <source>
        <dbReference type="ARBA" id="ARBA00022679"/>
    </source>
</evidence>
<dbReference type="PROSITE" id="PS01117">
    <property type="entry name" value="HTH_MARR_1"/>
    <property type="match status" value="1"/>
</dbReference>
<evidence type="ECO:0000256" key="1">
    <source>
        <dbReference type="ARBA" id="ARBA00004651"/>
    </source>
</evidence>
<dbReference type="PANTHER" id="PTHR23513:SF11">
    <property type="entry name" value="STAPHYLOFERRIN A TRANSPORTER"/>
    <property type="match status" value="1"/>
</dbReference>
<dbReference type="SUPFAM" id="SSF48498">
    <property type="entry name" value="Tetracyclin repressor-like, C-terminal domain"/>
    <property type="match status" value="1"/>
</dbReference>
<dbReference type="InterPro" id="IPR000835">
    <property type="entry name" value="HTH_MarR-typ"/>
</dbReference>
<evidence type="ECO:0000256" key="14">
    <source>
        <dbReference type="SAM" id="Phobius"/>
    </source>
</evidence>
<evidence type="ECO:0000256" key="7">
    <source>
        <dbReference type="ARBA" id="ARBA00022692"/>
    </source>
</evidence>
<feature type="region of interest" description="Disordered" evidence="13">
    <location>
        <begin position="595"/>
        <end position="625"/>
    </location>
</feature>
<evidence type="ECO:0000256" key="13">
    <source>
        <dbReference type="SAM" id="MobiDB-lite"/>
    </source>
</evidence>
<dbReference type="Pfam" id="PF00588">
    <property type="entry name" value="SpoU_methylase"/>
    <property type="match status" value="1"/>
</dbReference>
<accession>A0A163L9T9</accession>
<feature type="domain" description="HTH marR-type" evidence="17">
    <location>
        <begin position="1"/>
        <end position="89"/>
    </location>
</feature>
<evidence type="ECO:0000259" key="15">
    <source>
        <dbReference type="PROSITE" id="PS50850"/>
    </source>
</evidence>
<feature type="region of interest" description="Disordered" evidence="13">
    <location>
        <begin position="828"/>
        <end position="851"/>
    </location>
</feature>
<dbReference type="SUPFAM" id="SSF46689">
    <property type="entry name" value="Homeodomain-like"/>
    <property type="match status" value="1"/>
</dbReference>
<dbReference type="Gene3D" id="1.10.10.10">
    <property type="entry name" value="Winged helix-like DNA-binding domain superfamily/Winged helix DNA-binding domain"/>
    <property type="match status" value="1"/>
</dbReference>
<evidence type="ECO:0000256" key="10">
    <source>
        <dbReference type="ARBA" id="ARBA00023125"/>
    </source>
</evidence>
<keyword evidence="11 14" id="KW-0472">Membrane</keyword>
<keyword evidence="7 14" id="KW-0812">Transmembrane</keyword>
<evidence type="ECO:0000256" key="2">
    <source>
        <dbReference type="ARBA" id="ARBA00022448"/>
    </source>
</evidence>
<evidence type="ECO:0000256" key="5">
    <source>
        <dbReference type="ARBA" id="ARBA00022603"/>
    </source>
</evidence>
<dbReference type="SUPFAM" id="SSF75217">
    <property type="entry name" value="alpha/beta knot"/>
    <property type="match status" value="1"/>
</dbReference>
<dbReference type="PROSITE" id="PS50995">
    <property type="entry name" value="HTH_MARR_2"/>
    <property type="match status" value="1"/>
</dbReference>
<dbReference type="SUPFAM" id="SSF46785">
    <property type="entry name" value="Winged helix' DNA-binding domain"/>
    <property type="match status" value="1"/>
</dbReference>
<dbReference type="GO" id="GO:0022857">
    <property type="term" value="F:transmembrane transporter activity"/>
    <property type="evidence" value="ECO:0007669"/>
    <property type="project" value="InterPro"/>
</dbReference>
<dbReference type="Proteomes" id="UP000076837">
    <property type="component" value="Unassembled WGS sequence"/>
</dbReference>
<dbReference type="GO" id="GO:0032259">
    <property type="term" value="P:methylation"/>
    <property type="evidence" value="ECO:0007669"/>
    <property type="project" value="UniProtKB-KW"/>
</dbReference>
<dbReference type="GO" id="GO:0003677">
    <property type="term" value="F:DNA binding"/>
    <property type="evidence" value="ECO:0007669"/>
    <property type="project" value="UniProtKB-KW"/>
</dbReference>
<dbReference type="PANTHER" id="PTHR23513">
    <property type="entry name" value="INTEGRAL MEMBRANE EFFLUX PROTEIN-RELATED"/>
    <property type="match status" value="1"/>
</dbReference>
<dbReference type="InterPro" id="IPR029028">
    <property type="entry name" value="Alpha/beta_knot_MTases"/>
</dbReference>
<keyword evidence="8 14" id="KW-1133">Transmembrane helix</keyword>
<feature type="transmembrane region" description="Helical" evidence="14">
    <location>
        <begin position="389"/>
        <end position="406"/>
    </location>
</feature>
<dbReference type="AlphaFoldDB" id="A0A163L9T9"/>
<reference evidence="18 19" key="1">
    <citation type="journal article" date="2016" name="Sci. Rep.">
        <title>Draft genome sequencing and secretome analysis of fungal phytopathogen Ascochyta rabiei provides insight into the necrotrophic effector repertoire.</title>
        <authorList>
            <person name="Verma S."/>
            <person name="Gazara R.K."/>
            <person name="Nizam S."/>
            <person name="Parween S."/>
            <person name="Chattopadhyay D."/>
            <person name="Verma P.K."/>
        </authorList>
    </citation>
    <scope>NUCLEOTIDE SEQUENCE [LARGE SCALE GENOMIC DNA]</scope>
    <source>
        <strain evidence="18 19">ArDII</strain>
    </source>
</reference>
<dbReference type="Gene3D" id="1.10.357.10">
    <property type="entry name" value="Tetracycline Repressor, domain 2"/>
    <property type="match status" value="1"/>
</dbReference>
<dbReference type="InterPro" id="IPR020846">
    <property type="entry name" value="MFS_dom"/>
</dbReference>
<dbReference type="GO" id="GO:0005886">
    <property type="term" value="C:plasma membrane"/>
    <property type="evidence" value="ECO:0007669"/>
    <property type="project" value="UniProtKB-SubCell"/>
</dbReference>
<comment type="subcellular location">
    <subcellularLocation>
        <location evidence="1">Cell membrane</location>
        <topology evidence="1">Multi-pass membrane protein</topology>
    </subcellularLocation>
</comment>
<keyword evidence="19" id="KW-1185">Reference proteome</keyword>
<dbReference type="PROSITE" id="PS50977">
    <property type="entry name" value="HTH_TETR_2"/>
    <property type="match status" value="1"/>
</dbReference>
<dbReference type="InterPro" id="IPR001647">
    <property type="entry name" value="HTH_TetR"/>
</dbReference>
<proteinExistence type="predicted"/>
<keyword evidence="5" id="KW-0489">Methyltransferase</keyword>
<dbReference type="SUPFAM" id="SSF103473">
    <property type="entry name" value="MFS general substrate transporter"/>
    <property type="match status" value="1"/>
</dbReference>
<gene>
    <name evidence="18" type="ORF">ST47_g1309</name>
</gene>
<sequence length="1124" mass="120772">MTPGVLAAREKVQPPSMTRVVASLAELGLVERSPHPTDGRQIIVNLSDAGQALLADETHAREAWMNEQLAGLGGEELATLRGAVEIITEMVNKTDGVPRDPDSGMFAALHNRNYRLWASGQIVSLVGTWMQRIAQDWLVLTLSDGNALAVGIVMALQFGPTLFLSVWGGVLADRYDKRRILIFTQWASAVCALVLGLLDVGGLVALWHVFLIAFALGCVSALDAPVRQSFTIEMVGKEHLSNAIALNSMTFNTARIVGPAISGVLINLIGTGWVFLLNVATFGGVLIALYLMNKKELIPSEPAPRTKGQVRDGFRYVWGRKDLRVIMVSVFMVSTFGLNFAISLAVMARNTFGLEADGYGLLSTTLAVGTLAGAAYAARRKEAPRLRTFLGAAVAFGVFEVAVGLMPTYALVALMLIPTGALTLTFTTSAMNILQMSVPSEMRGRVMGIYMLSFLGGTPLGSPLLGWLADSVDPRAPLIVGGVISLVSGTVAGVYLLRSEGLKLRLARPEDGGRLPVFVLRPVIGDCSPDCEYHCQLADPSVEGSSAGGVVDEEDGRAEKSARDGPGDRGFAELAPFAQCSRTPVLGWCDGSRAAGESVGEPGVGPGDEAVSERDGESDVGRGKPMSEVRLATATKIEGCGDEQYDIHQGRADEQCGAQLVKRSSPDERREEIAEAVWRVIRRDGVASASVRAVADEAKMSTGSLRHFFATQSELLLFAMTLVTVRVEERIAGIDFDPDIRRAIRQFTDQFVPLDQDRREEMQVWEAFAAAAQTDSALTAVRDETDRTLFEHFRSFVEAAHRAGFLRPGASVDIEAMRLHALADGLASHGVDNPERTNPEVGSSGGGSRCVRHDRPVVHVIDISDPADPRLDDFRDLNSSDRRPDLPEGKGLVIAEGVFVTQRLLTSRFEPISLLGVERRLLELADDLDGVDVPFYRTSAEVMAEVVGFHLNRGVLAAAARPAPLAVSDVLKDAKTVVVLEGVNDHENLGSMFRNAAGLGVDAVLFGKGCADPLYRRSVRVSMGHVLRVPFAHVAKWPHDLDELRGNGFQLISLTPNPEAVTLAEAMTGEKVALLLGAEGPGLTEHAMRATDIRAKIPMAPGTDSLNVATAAAMAFYERVRTGR</sequence>
<feature type="transmembrane region" description="Helical" evidence="14">
    <location>
        <begin position="359"/>
        <end position="377"/>
    </location>
</feature>
<dbReference type="GO" id="GO:0008173">
    <property type="term" value="F:RNA methyltransferase activity"/>
    <property type="evidence" value="ECO:0007669"/>
    <property type="project" value="InterPro"/>
</dbReference>
<feature type="domain" description="HTH tetR-type" evidence="16">
    <location>
        <begin position="667"/>
        <end position="727"/>
    </location>
</feature>
<dbReference type="EMBL" id="JYNV01000060">
    <property type="protein sequence ID" value="KZM27606.1"/>
    <property type="molecule type" value="Genomic_DNA"/>
</dbReference>
<feature type="transmembrane region" description="Helical" evidence="14">
    <location>
        <begin position="272"/>
        <end position="292"/>
    </location>
</feature>
<comment type="caution">
    <text evidence="18">The sequence shown here is derived from an EMBL/GenBank/DDBJ whole genome shotgun (WGS) entry which is preliminary data.</text>
</comment>
<keyword evidence="2" id="KW-0813">Transport</keyword>
<evidence type="ECO:0000256" key="3">
    <source>
        <dbReference type="ARBA" id="ARBA00022475"/>
    </source>
</evidence>
<evidence type="ECO:0000256" key="11">
    <source>
        <dbReference type="ARBA" id="ARBA00023136"/>
    </source>
</evidence>
<dbReference type="SUPFAM" id="SSF55315">
    <property type="entry name" value="L30e-like"/>
    <property type="match status" value="1"/>
</dbReference>
<dbReference type="GO" id="GO:0003723">
    <property type="term" value="F:RNA binding"/>
    <property type="evidence" value="ECO:0007669"/>
    <property type="project" value="InterPro"/>
</dbReference>
<dbReference type="InterPro" id="IPR029026">
    <property type="entry name" value="tRNA_m1G_MTases_N"/>
</dbReference>
<feature type="transmembrane region" description="Helical" evidence="14">
    <location>
        <begin position="114"/>
        <end position="134"/>
    </location>
</feature>
<evidence type="ECO:0000313" key="19">
    <source>
        <dbReference type="Proteomes" id="UP000076837"/>
    </source>
</evidence>
<keyword evidence="4" id="KW-0678">Repressor</keyword>
<keyword evidence="3" id="KW-1003">Cell membrane</keyword>
<evidence type="ECO:0000256" key="4">
    <source>
        <dbReference type="ARBA" id="ARBA00022491"/>
    </source>
</evidence>
<feature type="region of interest" description="Disordered" evidence="13">
    <location>
        <begin position="542"/>
        <end position="570"/>
    </location>
</feature>
<feature type="transmembrane region" description="Helical" evidence="14">
    <location>
        <begin position="146"/>
        <end position="168"/>
    </location>
</feature>
<dbReference type="GO" id="GO:0003700">
    <property type="term" value="F:DNA-binding transcription factor activity"/>
    <property type="evidence" value="ECO:0007669"/>
    <property type="project" value="InterPro"/>
</dbReference>
<organism evidence="18 19">
    <name type="scientific">Didymella rabiei</name>
    <name type="common">Chickpea ascochyta blight fungus</name>
    <name type="synonym">Mycosphaerella rabiei</name>
    <dbReference type="NCBI Taxonomy" id="5454"/>
    <lineage>
        <taxon>Eukaryota</taxon>
        <taxon>Fungi</taxon>
        <taxon>Dikarya</taxon>
        <taxon>Ascomycota</taxon>
        <taxon>Pezizomycotina</taxon>
        <taxon>Dothideomycetes</taxon>
        <taxon>Pleosporomycetidae</taxon>
        <taxon>Pleosporales</taxon>
        <taxon>Pleosporineae</taxon>
        <taxon>Didymellaceae</taxon>
        <taxon>Ascochyta</taxon>
    </lineage>
</organism>
<evidence type="ECO:0000256" key="12">
    <source>
        <dbReference type="ARBA" id="ARBA00023163"/>
    </source>
</evidence>
<evidence type="ECO:0000313" key="18">
    <source>
        <dbReference type="EMBL" id="KZM27606.1"/>
    </source>
</evidence>
<dbReference type="InterPro" id="IPR029064">
    <property type="entry name" value="Ribosomal_eL30-like_sf"/>
</dbReference>
<keyword evidence="10" id="KW-0238">DNA-binding</keyword>
<dbReference type="SMART" id="SM00347">
    <property type="entry name" value="HTH_MARR"/>
    <property type="match status" value="1"/>
</dbReference>
<evidence type="ECO:0000256" key="9">
    <source>
        <dbReference type="ARBA" id="ARBA00023015"/>
    </source>
</evidence>
<dbReference type="InterPro" id="IPR036259">
    <property type="entry name" value="MFS_trans_sf"/>
</dbReference>
<dbReference type="Pfam" id="PF05977">
    <property type="entry name" value="MFS_3"/>
    <property type="match status" value="1"/>
</dbReference>
<dbReference type="InterPro" id="IPR001537">
    <property type="entry name" value="SpoU_MeTrfase"/>
</dbReference>
<dbReference type="InterPro" id="IPR010290">
    <property type="entry name" value="TM_effector"/>
</dbReference>
<dbReference type="CDD" id="cd18095">
    <property type="entry name" value="SpoU-like_rRNA-MTase"/>
    <property type="match status" value="1"/>
</dbReference>
<dbReference type="InterPro" id="IPR036390">
    <property type="entry name" value="WH_DNA-bd_sf"/>
</dbReference>
<dbReference type="CDD" id="cd06173">
    <property type="entry name" value="MFS_MefA_like"/>
    <property type="match status" value="1"/>
</dbReference>
<evidence type="ECO:0008006" key="20">
    <source>
        <dbReference type="Google" id="ProtNLM"/>
    </source>
</evidence>
<dbReference type="InterPro" id="IPR009057">
    <property type="entry name" value="Homeodomain-like_sf"/>
</dbReference>
<dbReference type="PROSITE" id="PS50850">
    <property type="entry name" value="MFS"/>
    <property type="match status" value="1"/>
</dbReference>
<keyword evidence="6" id="KW-0808">Transferase</keyword>
<feature type="compositionally biased region" description="Basic and acidic residues" evidence="13">
    <location>
        <begin position="557"/>
        <end position="570"/>
    </location>
</feature>
<feature type="domain" description="Major facilitator superfamily (MFS) profile" evidence="15">
    <location>
        <begin position="105"/>
        <end position="500"/>
    </location>
</feature>
<dbReference type="InterPro" id="IPR036388">
    <property type="entry name" value="WH-like_DNA-bd_sf"/>
</dbReference>
<evidence type="ECO:0000256" key="8">
    <source>
        <dbReference type="ARBA" id="ARBA00022989"/>
    </source>
</evidence>
<evidence type="ECO:0000259" key="16">
    <source>
        <dbReference type="PROSITE" id="PS50977"/>
    </source>
</evidence>
<feature type="transmembrane region" description="Helical" evidence="14">
    <location>
        <begin position="475"/>
        <end position="497"/>
    </location>
</feature>
<dbReference type="GO" id="GO:0006396">
    <property type="term" value="P:RNA processing"/>
    <property type="evidence" value="ECO:0007669"/>
    <property type="project" value="InterPro"/>
</dbReference>
<feature type="transmembrane region" description="Helical" evidence="14">
    <location>
        <begin position="446"/>
        <end position="469"/>
    </location>
</feature>
<dbReference type="InterPro" id="IPR039538">
    <property type="entry name" value="BetI_C"/>
</dbReference>
<dbReference type="Pfam" id="PF13977">
    <property type="entry name" value="TetR_C_6"/>
    <property type="match status" value="1"/>
</dbReference>
<keyword evidence="9" id="KW-0805">Transcription regulation</keyword>
<dbReference type="Gene3D" id="1.20.1250.20">
    <property type="entry name" value="MFS general substrate transporter like domains"/>
    <property type="match status" value="1"/>
</dbReference>
<dbReference type="InterPro" id="IPR023187">
    <property type="entry name" value="Tscrpt_reg_MarR-type_CS"/>
</dbReference>
<dbReference type="InterPro" id="IPR036271">
    <property type="entry name" value="Tet_transcr_reg_TetR-rel_C_sf"/>
</dbReference>
<dbReference type="Pfam" id="PF01047">
    <property type="entry name" value="MarR"/>
    <property type="match status" value="1"/>
</dbReference>
<protein>
    <recommendedName>
        <fullName evidence="20">HTH tetR-type domain-containing protein</fullName>
    </recommendedName>
</protein>
<dbReference type="Gene3D" id="3.40.1280.10">
    <property type="match status" value="1"/>
</dbReference>
<dbReference type="STRING" id="5454.A0A163L9T9"/>
<feature type="compositionally biased region" description="Basic and acidic residues" evidence="13">
    <location>
        <begin position="611"/>
        <end position="625"/>
    </location>
</feature>
<evidence type="ECO:0000259" key="17">
    <source>
        <dbReference type="PROSITE" id="PS50995"/>
    </source>
</evidence>
<feature type="transmembrane region" description="Helical" evidence="14">
    <location>
        <begin position="325"/>
        <end position="347"/>
    </location>
</feature>
<keyword evidence="12" id="KW-0804">Transcription</keyword>
<name>A0A163L9T9_DIDRA</name>